<keyword evidence="3" id="KW-1185">Reference proteome</keyword>
<dbReference type="InterPro" id="IPR026960">
    <property type="entry name" value="RVT-Znf"/>
</dbReference>
<proteinExistence type="predicted"/>
<accession>A0A9D3UWM0</accession>
<dbReference type="Proteomes" id="UP000828251">
    <property type="component" value="Unassembled WGS sequence"/>
</dbReference>
<gene>
    <name evidence="2" type="ORF">J1N35_028665</name>
</gene>
<organism evidence="2 3">
    <name type="scientific">Gossypium stocksii</name>
    <dbReference type="NCBI Taxonomy" id="47602"/>
    <lineage>
        <taxon>Eukaryota</taxon>
        <taxon>Viridiplantae</taxon>
        <taxon>Streptophyta</taxon>
        <taxon>Embryophyta</taxon>
        <taxon>Tracheophyta</taxon>
        <taxon>Spermatophyta</taxon>
        <taxon>Magnoliopsida</taxon>
        <taxon>eudicotyledons</taxon>
        <taxon>Gunneridae</taxon>
        <taxon>Pentapetalae</taxon>
        <taxon>rosids</taxon>
        <taxon>malvids</taxon>
        <taxon>Malvales</taxon>
        <taxon>Malvaceae</taxon>
        <taxon>Malvoideae</taxon>
        <taxon>Gossypium</taxon>
    </lineage>
</organism>
<evidence type="ECO:0000259" key="1">
    <source>
        <dbReference type="Pfam" id="PF13966"/>
    </source>
</evidence>
<evidence type="ECO:0000313" key="2">
    <source>
        <dbReference type="EMBL" id="KAH1063678.1"/>
    </source>
</evidence>
<dbReference type="EMBL" id="JAIQCV010000009">
    <property type="protein sequence ID" value="KAH1063678.1"/>
    <property type="molecule type" value="Genomic_DNA"/>
</dbReference>
<reference evidence="2 3" key="1">
    <citation type="journal article" date="2021" name="Plant Biotechnol. J.">
        <title>Multi-omics assisted identification of the key and species-specific regulatory components of drought-tolerant mechanisms in Gossypium stocksii.</title>
        <authorList>
            <person name="Yu D."/>
            <person name="Ke L."/>
            <person name="Zhang D."/>
            <person name="Wu Y."/>
            <person name="Sun Y."/>
            <person name="Mei J."/>
            <person name="Sun J."/>
            <person name="Sun Y."/>
        </authorList>
    </citation>
    <scope>NUCLEOTIDE SEQUENCE [LARGE SCALE GENOMIC DNA]</scope>
    <source>
        <strain evidence="3">cv. E1</strain>
        <tissue evidence="2">Leaf</tissue>
    </source>
</reference>
<comment type="caution">
    <text evidence="2">The sequence shown here is derived from an EMBL/GenBank/DDBJ whole genome shotgun (WGS) entry which is preliminary data.</text>
</comment>
<sequence>MIPKIKVFSWRIGHNILPTLNNIARIRQGCKNTCPRCNSKEETLLHALKDCPKAREILVAGGLNNNLIDGEYNHCIDWLEDMFRELDSKAAADFLTLIWNSWNDRNNMVFKVEHLLSTKSSLILKFSSEVKSALANSVGTLVVDYVVNVEHWPAMQHVTSSIFKQIRNEAEPRAIAA</sequence>
<protein>
    <recommendedName>
        <fullName evidence="1">Reverse transcriptase zinc-binding domain-containing protein</fullName>
    </recommendedName>
</protein>
<dbReference type="OrthoDB" id="997279at2759"/>
<feature type="domain" description="Reverse transcriptase zinc-binding" evidence="1">
    <location>
        <begin position="2"/>
        <end position="57"/>
    </location>
</feature>
<name>A0A9D3UWM0_9ROSI</name>
<evidence type="ECO:0000313" key="3">
    <source>
        <dbReference type="Proteomes" id="UP000828251"/>
    </source>
</evidence>
<dbReference type="Pfam" id="PF13966">
    <property type="entry name" value="zf-RVT"/>
    <property type="match status" value="1"/>
</dbReference>
<dbReference type="AlphaFoldDB" id="A0A9D3UWM0"/>